<dbReference type="GO" id="GO:0016020">
    <property type="term" value="C:membrane"/>
    <property type="evidence" value="ECO:0007669"/>
    <property type="project" value="UniProtKB-SubCell"/>
</dbReference>
<dbReference type="Gene3D" id="1.20.1250.20">
    <property type="entry name" value="MFS general substrate transporter like domains"/>
    <property type="match status" value="1"/>
</dbReference>
<dbReference type="PANTHER" id="PTHR23511:SF35">
    <property type="entry name" value="MAJOR FACILITATOR SUPERFAMILY (MFS) PROFILE DOMAIN-CONTAINING PROTEIN"/>
    <property type="match status" value="1"/>
</dbReference>
<evidence type="ECO:0000256" key="6">
    <source>
        <dbReference type="SAM" id="MobiDB-lite"/>
    </source>
</evidence>
<organism evidence="9">
    <name type="scientific">Lygus hesperus</name>
    <name type="common">Western plant bug</name>
    <dbReference type="NCBI Taxonomy" id="30085"/>
    <lineage>
        <taxon>Eukaryota</taxon>
        <taxon>Metazoa</taxon>
        <taxon>Ecdysozoa</taxon>
        <taxon>Arthropoda</taxon>
        <taxon>Hexapoda</taxon>
        <taxon>Insecta</taxon>
        <taxon>Pterygota</taxon>
        <taxon>Neoptera</taxon>
        <taxon>Paraneoptera</taxon>
        <taxon>Hemiptera</taxon>
        <taxon>Heteroptera</taxon>
        <taxon>Panheteroptera</taxon>
        <taxon>Cimicomorpha</taxon>
        <taxon>Miridae</taxon>
        <taxon>Mirini</taxon>
        <taxon>Lygus</taxon>
    </lineage>
</organism>
<dbReference type="Pfam" id="PF07690">
    <property type="entry name" value="MFS_1"/>
    <property type="match status" value="1"/>
</dbReference>
<dbReference type="SUPFAM" id="SSF103473">
    <property type="entry name" value="MFS general substrate transporter"/>
    <property type="match status" value="1"/>
</dbReference>
<dbReference type="EMBL" id="GBHO01009384">
    <property type="protein sequence ID" value="JAG34220.1"/>
    <property type="molecule type" value="Transcribed_RNA"/>
</dbReference>
<evidence type="ECO:0000313" key="10">
    <source>
        <dbReference type="EMBL" id="JAG08673.1"/>
    </source>
</evidence>
<feature type="transmembrane region" description="Helical" evidence="7">
    <location>
        <begin position="184"/>
        <end position="211"/>
    </location>
</feature>
<dbReference type="InterPro" id="IPR036259">
    <property type="entry name" value="MFS_trans_sf"/>
</dbReference>
<gene>
    <name evidence="9" type="primary">Sv2c_3</name>
    <name evidence="11" type="synonym">Sv2c_0</name>
    <name evidence="10" type="synonym">Sv2c_6</name>
    <name evidence="12" type="synonym">Sv2c_7</name>
    <name evidence="9" type="ORF">CM83_56813</name>
    <name evidence="11" type="ORF">CM83_56819</name>
    <name evidence="10" type="ORF">CM83_56820</name>
    <name evidence="12" type="ORF">CM83_56828</name>
</gene>
<feature type="transmembrane region" description="Helical" evidence="7">
    <location>
        <begin position="458"/>
        <end position="482"/>
    </location>
</feature>
<dbReference type="AlphaFoldDB" id="A0A0A9WV15"/>
<dbReference type="EMBL" id="GBHO01019543">
    <property type="protein sequence ID" value="JAG24061.1"/>
    <property type="molecule type" value="Transcribed_RNA"/>
</dbReference>
<feature type="transmembrane region" description="Helical" evidence="7">
    <location>
        <begin position="327"/>
        <end position="344"/>
    </location>
</feature>
<reference evidence="9" key="2">
    <citation type="submission" date="2014-07" db="EMBL/GenBank/DDBJ databases">
        <authorList>
            <person name="Hull J."/>
        </authorList>
    </citation>
    <scope>NUCLEOTIDE SEQUENCE</scope>
</reference>
<feature type="transmembrane region" description="Helical" evidence="7">
    <location>
        <begin position="522"/>
        <end position="544"/>
    </location>
</feature>
<dbReference type="PANTHER" id="PTHR23511">
    <property type="entry name" value="SYNAPTIC VESICLE GLYCOPROTEIN 2"/>
    <property type="match status" value="1"/>
</dbReference>
<feature type="transmembrane region" description="Helical" evidence="7">
    <location>
        <begin position="56"/>
        <end position="78"/>
    </location>
</feature>
<protein>
    <submittedName>
        <fullName evidence="9">Synaptic vesicle glycoprotein 2C</fullName>
    </submittedName>
</protein>
<keyword evidence="3 7" id="KW-0812">Transmembrane</keyword>
<keyword evidence="4 7" id="KW-1133">Transmembrane helix</keyword>
<accession>A0A0A9WV15</accession>
<name>A0A0A9WV15_LYGHE</name>
<sequence>MLALHGSVPPEASNSSLRMQKMNSPEKKSWDIVRKSITEGIPTLGEALEKTGYGKYSYFVVFTAGVNVLASIFTTLTLSYVVPATDCDLNLSTGEKGLLSTMLFTGMLFTSHLFGYLADEYGRKYIVIRCNFASSFLSFVSAFCPGLVSLATISLLNGACTAGVIIPSYVFVGENIRLSNRPVSILVTGAIGNLSTAMLPALAILIIPLTFQWDVFGYFTFSSWRVILLLSSLPPLIGALSFSMLHESPKYLLSKGLKQEALDVIKHIYSVNTGRPAKEFPIQKSIRLDPGEIDSSLESDHGSIKRVWTQTVLLFQKPLLKFTVKSCFIQAGLVGACNIIFLWLPQLVKQMMNYAVDHPTYGVTLCEVAQLNKPLEVVLNPTNLTENLEYDLADVPCVADVPVDTYYVSFAMGVCQLIVFIISGGLARLIGSKSLLVFFTFLCAGLCFGMTLATDMWITIVCMAAQGVVLAACLPMCIGILIEFFPTTVRSTASCICMVCGRLASTIGTQVVGLMQENYCDISYWGLSVLLIGIGVLVILTPTIRKA</sequence>
<evidence type="ECO:0000259" key="8">
    <source>
        <dbReference type="PROSITE" id="PS50850"/>
    </source>
</evidence>
<dbReference type="InterPro" id="IPR011701">
    <property type="entry name" value="MFS"/>
</dbReference>
<proteinExistence type="predicted"/>
<dbReference type="EMBL" id="GBHO01034931">
    <property type="protein sequence ID" value="JAG08673.1"/>
    <property type="molecule type" value="Transcribed_RNA"/>
</dbReference>
<evidence type="ECO:0000313" key="12">
    <source>
        <dbReference type="EMBL" id="JAG34220.1"/>
    </source>
</evidence>
<feature type="transmembrane region" description="Helical" evidence="7">
    <location>
        <begin position="434"/>
        <end position="452"/>
    </location>
</feature>
<keyword evidence="2" id="KW-0813">Transport</keyword>
<dbReference type="EMBL" id="GBHO01034934">
    <property type="protein sequence ID" value="JAG08670.1"/>
    <property type="molecule type" value="Transcribed_RNA"/>
</dbReference>
<feature type="compositionally biased region" description="Polar residues" evidence="6">
    <location>
        <begin position="12"/>
        <end position="23"/>
    </location>
</feature>
<evidence type="ECO:0000256" key="5">
    <source>
        <dbReference type="ARBA" id="ARBA00023136"/>
    </source>
</evidence>
<evidence type="ECO:0000256" key="7">
    <source>
        <dbReference type="SAM" id="Phobius"/>
    </source>
</evidence>
<feature type="transmembrane region" description="Helical" evidence="7">
    <location>
        <begin position="223"/>
        <end position="245"/>
    </location>
</feature>
<evidence type="ECO:0000256" key="2">
    <source>
        <dbReference type="ARBA" id="ARBA00022448"/>
    </source>
</evidence>
<dbReference type="InterPro" id="IPR020846">
    <property type="entry name" value="MFS_dom"/>
</dbReference>
<dbReference type="PROSITE" id="PS50850">
    <property type="entry name" value="MFS"/>
    <property type="match status" value="1"/>
</dbReference>
<evidence type="ECO:0000256" key="3">
    <source>
        <dbReference type="ARBA" id="ARBA00022692"/>
    </source>
</evidence>
<feature type="region of interest" description="Disordered" evidence="6">
    <location>
        <begin position="1"/>
        <end position="27"/>
    </location>
</feature>
<evidence type="ECO:0000256" key="1">
    <source>
        <dbReference type="ARBA" id="ARBA00004141"/>
    </source>
</evidence>
<evidence type="ECO:0000313" key="11">
    <source>
        <dbReference type="EMBL" id="JAG24061.1"/>
    </source>
</evidence>
<feature type="transmembrane region" description="Helical" evidence="7">
    <location>
        <begin position="130"/>
        <end position="148"/>
    </location>
</feature>
<feature type="transmembrane region" description="Helical" evidence="7">
    <location>
        <begin position="154"/>
        <end position="172"/>
    </location>
</feature>
<evidence type="ECO:0000256" key="4">
    <source>
        <dbReference type="ARBA" id="ARBA00022989"/>
    </source>
</evidence>
<feature type="transmembrane region" description="Helical" evidence="7">
    <location>
        <begin position="406"/>
        <end position="427"/>
    </location>
</feature>
<dbReference type="GO" id="GO:0022857">
    <property type="term" value="F:transmembrane transporter activity"/>
    <property type="evidence" value="ECO:0007669"/>
    <property type="project" value="InterPro"/>
</dbReference>
<keyword evidence="5 7" id="KW-0472">Membrane</keyword>
<feature type="transmembrane region" description="Helical" evidence="7">
    <location>
        <begin position="98"/>
        <end position="118"/>
    </location>
</feature>
<comment type="subcellular location">
    <subcellularLocation>
        <location evidence="1">Membrane</location>
        <topology evidence="1">Multi-pass membrane protein</topology>
    </subcellularLocation>
</comment>
<reference evidence="9" key="1">
    <citation type="journal article" date="2014" name="PLoS ONE">
        <title>Transcriptome-Based Identification of ABC Transporters in the Western Tarnished Plant Bug Lygus hesperus.</title>
        <authorList>
            <person name="Hull J.J."/>
            <person name="Chaney K."/>
            <person name="Geib S.M."/>
            <person name="Fabrick J.A."/>
            <person name="Brent C.S."/>
            <person name="Walsh D."/>
            <person name="Lavine L.C."/>
        </authorList>
    </citation>
    <scope>NUCLEOTIDE SEQUENCE</scope>
</reference>
<evidence type="ECO:0000313" key="9">
    <source>
        <dbReference type="EMBL" id="JAG08670.1"/>
    </source>
</evidence>
<feature type="domain" description="Major facilitator superfamily (MFS) profile" evidence="8">
    <location>
        <begin position="60"/>
        <end position="545"/>
    </location>
</feature>